<proteinExistence type="predicted"/>
<gene>
    <name evidence="1" type="ORF">RFI_10887</name>
</gene>
<name>X6NLJ4_RETFI</name>
<protein>
    <submittedName>
        <fullName evidence="1">Uncharacterized protein</fullName>
    </submittedName>
</protein>
<keyword evidence="2" id="KW-1185">Reference proteome</keyword>
<feature type="non-terminal residue" evidence="1">
    <location>
        <position position="362"/>
    </location>
</feature>
<dbReference type="AlphaFoldDB" id="X6NLJ4"/>
<evidence type="ECO:0000313" key="2">
    <source>
        <dbReference type="Proteomes" id="UP000023152"/>
    </source>
</evidence>
<comment type="caution">
    <text evidence="1">The sequence shown here is derived from an EMBL/GenBank/DDBJ whole genome shotgun (WGS) entry which is preliminary data.</text>
</comment>
<dbReference type="EMBL" id="ASPP01007989">
    <property type="protein sequence ID" value="ETO26252.1"/>
    <property type="molecule type" value="Genomic_DNA"/>
</dbReference>
<evidence type="ECO:0000313" key="1">
    <source>
        <dbReference type="EMBL" id="ETO26252.1"/>
    </source>
</evidence>
<reference evidence="1 2" key="1">
    <citation type="journal article" date="2013" name="Curr. Biol.">
        <title>The Genome of the Foraminiferan Reticulomyxa filosa.</title>
        <authorList>
            <person name="Glockner G."/>
            <person name="Hulsmann N."/>
            <person name="Schleicher M."/>
            <person name="Noegel A.A."/>
            <person name="Eichinger L."/>
            <person name="Gallinger C."/>
            <person name="Pawlowski J."/>
            <person name="Sierra R."/>
            <person name="Euteneuer U."/>
            <person name="Pillet L."/>
            <person name="Moustafa A."/>
            <person name="Platzer M."/>
            <person name="Groth M."/>
            <person name="Szafranski K."/>
            <person name="Schliwa M."/>
        </authorList>
    </citation>
    <scope>NUCLEOTIDE SEQUENCE [LARGE SCALE GENOMIC DNA]</scope>
</reference>
<accession>X6NLJ4</accession>
<organism evidence="1 2">
    <name type="scientific">Reticulomyxa filosa</name>
    <dbReference type="NCBI Taxonomy" id="46433"/>
    <lineage>
        <taxon>Eukaryota</taxon>
        <taxon>Sar</taxon>
        <taxon>Rhizaria</taxon>
        <taxon>Retaria</taxon>
        <taxon>Foraminifera</taxon>
        <taxon>Monothalamids</taxon>
        <taxon>Reticulomyxidae</taxon>
        <taxon>Reticulomyxa</taxon>
    </lineage>
</organism>
<sequence>MVCLHVYFRLLKRSKPRRKSNSYVSTSLCYGCHLRGHLLVLSGRGVSSTSPEASPRDQSAPTVEVLYPKKSPERIHDLERSKRFWDHVKNYIKKPKLLPRDEEYKEHIAKEEALQTYPLILQSYEDISLIDPKHWKNKVKYKLPNQKKLSNSQLQHYRQAIKHIENIVFGINSNSNSNSNGTIHHMYSPNPNASSLYFWKDICQDLIDKQLMTNPKHLQRLQKLILQMPHIEMHRTNRRHISPKGDGNGLVSENVSENLLTLQMDRHITKINFGYDNSNTPLVEWYNMIDWDKPNPNNENGHNQSHVQLHSRSFHKQNGRMAWKNLNDLKHLLKTESKVILSRGLDRHLDNGYETLLYGRAA</sequence>
<dbReference type="Proteomes" id="UP000023152">
    <property type="component" value="Unassembled WGS sequence"/>
</dbReference>